<gene>
    <name evidence="1" type="primary">cls</name>
    <name evidence="1" type="ORF">JFY71_06435</name>
</gene>
<dbReference type="EMBL" id="CP066744">
    <property type="protein sequence ID" value="QQK06982.1"/>
    <property type="molecule type" value="Genomic_DNA"/>
</dbReference>
<organism evidence="1 2">
    <name type="scientific">Miniphocaeibacter halophilus</name>
    <dbReference type="NCBI Taxonomy" id="2931922"/>
    <lineage>
        <taxon>Bacteria</taxon>
        <taxon>Bacillati</taxon>
        <taxon>Bacillota</taxon>
        <taxon>Tissierellia</taxon>
        <taxon>Tissierellales</taxon>
        <taxon>Peptoniphilaceae</taxon>
        <taxon>Miniphocaeibacter</taxon>
    </lineage>
</organism>
<sequence length="511" mass="59629">MKNFFKFITSRMFFVSIIFILQVLLTYEVYVLLADNFFWFYVASLILGLILVVTIINKDTNPAYKIAWIVPIIAFPMFGSIIYLFFAQNRFVSNIRMSMSTTTSSFHFLMTNHINTLEEITDEDAYIQSRYLERYASCPVYKNTNSKYYPSGEMFFYDFIKDLKNAKNFIFLEFFIIEEGYMWNTVLDILVEKVKEGVDVRLIYDDFGCISKLPRNYDKFLISKGIKCQVFNPIKLFVMPKHNNRDHRKIIVIDGNIGYTGGVNLADEYINKVERFGHWKDSAVRLYGQAVWSLTVIFLSMWNSISDEFVDFESHLHRLNFDDEIEDPDNGFVQPFSDSPLDADPVGENIYLNIINRAKNYVYITTPYLILSNEMLTALKNAAKGGIDVRILTPHIPDKKTVFMVTRSHYESLIASGVKIYEYTPGFIHAKNFVSDDKFAVVGTINVDFRSLYLHFEDAVWFYDSPVIFDIKRDFLNTIDISQRKTLTEMKKTLWIKKVARSVLRVFAPMM</sequence>
<protein>
    <submittedName>
        <fullName evidence="1">Cardiolipin synthase</fullName>
    </submittedName>
</protein>
<name>A0AC61MMS5_9FIRM</name>
<accession>A0AC61MMS5</accession>
<reference evidence="1 2" key="1">
    <citation type="journal article" date="2022" name="Int. J. Syst. Evol. Microbiol.">
        <title>Miniphocaeibacter halophilus sp. nov., an ammonium-tolerant acetate-producing bacterium isolated from a biogas system.</title>
        <authorList>
            <person name="Schnurer A."/>
            <person name="Singh A."/>
            <person name="Bi S."/>
            <person name="Qiao W."/>
            <person name="Westerholm M."/>
        </authorList>
    </citation>
    <scope>NUCLEOTIDE SEQUENCE [LARGE SCALE GENOMIC DNA]</scope>
    <source>
        <strain evidence="1 2">AMB_01</strain>
    </source>
</reference>
<keyword evidence="2" id="KW-1185">Reference proteome</keyword>
<proteinExistence type="predicted"/>
<evidence type="ECO:0000313" key="1">
    <source>
        <dbReference type="EMBL" id="QQK06982.1"/>
    </source>
</evidence>
<dbReference type="Proteomes" id="UP000595814">
    <property type="component" value="Chromosome"/>
</dbReference>
<evidence type="ECO:0000313" key="2">
    <source>
        <dbReference type="Proteomes" id="UP000595814"/>
    </source>
</evidence>